<evidence type="ECO:0000259" key="5">
    <source>
        <dbReference type="PROSITE" id="PS50931"/>
    </source>
</evidence>
<gene>
    <name evidence="6" type="ORF">P3W85_03050</name>
</gene>
<evidence type="ECO:0000313" key="7">
    <source>
        <dbReference type="Proteomes" id="UP001216674"/>
    </source>
</evidence>
<proteinExistence type="inferred from homology"/>
<evidence type="ECO:0000256" key="1">
    <source>
        <dbReference type="ARBA" id="ARBA00009437"/>
    </source>
</evidence>
<dbReference type="Pfam" id="PF03466">
    <property type="entry name" value="LysR_substrate"/>
    <property type="match status" value="1"/>
</dbReference>
<comment type="similarity">
    <text evidence="1">Belongs to the LysR transcriptional regulatory family.</text>
</comment>
<dbReference type="RefSeq" id="WP_276263673.1">
    <property type="nucleotide sequence ID" value="NZ_JARJLM010000048.1"/>
</dbReference>
<comment type="caution">
    <text evidence="6">The sequence shown here is derived from an EMBL/GenBank/DDBJ whole genome shotgun (WGS) entry which is preliminary data.</text>
</comment>
<name>A0ABT6AH66_9BURK</name>
<accession>A0ABT6AH66</accession>
<dbReference type="PANTHER" id="PTHR30126">
    <property type="entry name" value="HTH-TYPE TRANSCRIPTIONAL REGULATOR"/>
    <property type="match status" value="1"/>
</dbReference>
<sequence>MNLHDLEAFLAVVETGSIVGAASRLHLTQPGITRRIQSLEELLGTVLLDRQSKPLRPTTAGRETYAHGRRVLRAIDDLRAGLSADAEVGGEFRLGITPYLSEIALAEPIDQLHREFPALVQRITTGWPAAMAEQCRRGEIDAAAFCLPEGTAPPDGLEAEDLGMQDILLVAARDLALPPAAALRDLAAYPWILNQDGCGFRSAIRQRLSAQRLPLRIGIEAHSTELRLSLVARGLGIGLATPSALAHSAWRDALRVVEAEDFTPRVTAWLVHHTPASRLSRPLARLGEALRAALQRA</sequence>
<reference evidence="6 7" key="1">
    <citation type="submission" date="2023-03" db="EMBL/GenBank/DDBJ databases">
        <title>Draft assemblies of triclosan tolerant bacteria isolated from returned activated sludge.</title>
        <authorList>
            <person name="Van Hamelsveld S."/>
        </authorList>
    </citation>
    <scope>NUCLEOTIDE SEQUENCE [LARGE SCALE GENOMIC DNA]</scope>
    <source>
        <strain evidence="6 7">GW210010_S58</strain>
    </source>
</reference>
<evidence type="ECO:0000256" key="3">
    <source>
        <dbReference type="ARBA" id="ARBA00023125"/>
    </source>
</evidence>
<evidence type="ECO:0000256" key="4">
    <source>
        <dbReference type="ARBA" id="ARBA00023163"/>
    </source>
</evidence>
<dbReference type="InterPro" id="IPR005119">
    <property type="entry name" value="LysR_subst-bd"/>
</dbReference>
<dbReference type="Pfam" id="PF00126">
    <property type="entry name" value="HTH_1"/>
    <property type="match status" value="1"/>
</dbReference>
<dbReference type="EMBL" id="JARJLM010000048">
    <property type="protein sequence ID" value="MDF3831937.1"/>
    <property type="molecule type" value="Genomic_DNA"/>
</dbReference>
<dbReference type="Gene3D" id="1.10.10.10">
    <property type="entry name" value="Winged helix-like DNA-binding domain superfamily/Winged helix DNA-binding domain"/>
    <property type="match status" value="1"/>
</dbReference>
<keyword evidence="2" id="KW-0805">Transcription regulation</keyword>
<dbReference type="InterPro" id="IPR036390">
    <property type="entry name" value="WH_DNA-bd_sf"/>
</dbReference>
<dbReference type="SUPFAM" id="SSF53850">
    <property type="entry name" value="Periplasmic binding protein-like II"/>
    <property type="match status" value="1"/>
</dbReference>
<dbReference type="InterPro" id="IPR000847">
    <property type="entry name" value="LysR_HTH_N"/>
</dbReference>
<dbReference type="Proteomes" id="UP001216674">
    <property type="component" value="Unassembled WGS sequence"/>
</dbReference>
<dbReference type="PRINTS" id="PR00039">
    <property type="entry name" value="HTHLYSR"/>
</dbReference>
<organism evidence="6 7">
    <name type="scientific">Cupriavidus basilensis</name>
    <dbReference type="NCBI Taxonomy" id="68895"/>
    <lineage>
        <taxon>Bacteria</taxon>
        <taxon>Pseudomonadati</taxon>
        <taxon>Pseudomonadota</taxon>
        <taxon>Betaproteobacteria</taxon>
        <taxon>Burkholderiales</taxon>
        <taxon>Burkholderiaceae</taxon>
        <taxon>Cupriavidus</taxon>
    </lineage>
</organism>
<dbReference type="CDD" id="cd05466">
    <property type="entry name" value="PBP2_LTTR_substrate"/>
    <property type="match status" value="1"/>
</dbReference>
<evidence type="ECO:0000256" key="2">
    <source>
        <dbReference type="ARBA" id="ARBA00023015"/>
    </source>
</evidence>
<evidence type="ECO:0000313" key="6">
    <source>
        <dbReference type="EMBL" id="MDF3831937.1"/>
    </source>
</evidence>
<protein>
    <submittedName>
        <fullName evidence="6">LysR family transcriptional regulator</fullName>
    </submittedName>
</protein>
<keyword evidence="4" id="KW-0804">Transcription</keyword>
<dbReference type="InterPro" id="IPR036388">
    <property type="entry name" value="WH-like_DNA-bd_sf"/>
</dbReference>
<feature type="domain" description="HTH lysR-type" evidence="5">
    <location>
        <begin position="1"/>
        <end position="58"/>
    </location>
</feature>
<dbReference type="PROSITE" id="PS50931">
    <property type="entry name" value="HTH_LYSR"/>
    <property type="match status" value="1"/>
</dbReference>
<dbReference type="PANTHER" id="PTHR30126:SF39">
    <property type="entry name" value="HTH-TYPE TRANSCRIPTIONAL REGULATOR CYSL"/>
    <property type="match status" value="1"/>
</dbReference>
<dbReference type="SUPFAM" id="SSF46785">
    <property type="entry name" value="Winged helix' DNA-binding domain"/>
    <property type="match status" value="1"/>
</dbReference>
<dbReference type="Gene3D" id="3.40.190.10">
    <property type="entry name" value="Periplasmic binding protein-like II"/>
    <property type="match status" value="2"/>
</dbReference>
<keyword evidence="3" id="KW-0238">DNA-binding</keyword>
<keyword evidence="7" id="KW-1185">Reference proteome</keyword>